<evidence type="ECO:0000313" key="2">
    <source>
        <dbReference type="Proteomes" id="UP000219281"/>
    </source>
</evidence>
<keyword evidence="2" id="KW-1185">Reference proteome</keyword>
<sequence length="215" mass="24988">MTDQQVIELIEKELKEKTLRTTEQYLAIHNPVYTRDKLKVDRIDREGENELIIAYLPVIDERFYFAIYIDTQNNEIINVGTESDNRVYFRADSDRFGFEELSKMTILKSTGGRNKGDTRGTGFWKESTIFFEPNKEPDEFADKLKKLLDFLEIDIEGIKRLIREADGYIQVAMEIHNGNTMLGGPHIDSDALKRMSDLELEINFDLYVGGRSFKD</sequence>
<name>A0A285ZYM6_9SPHI</name>
<reference evidence="2" key="1">
    <citation type="submission" date="2017-09" db="EMBL/GenBank/DDBJ databases">
        <authorList>
            <person name="Varghese N."/>
            <person name="Submissions S."/>
        </authorList>
    </citation>
    <scope>NUCLEOTIDE SEQUENCE [LARGE SCALE GENOMIC DNA]</scope>
    <source>
        <strain evidence="2">CGMCC 1.12803</strain>
    </source>
</reference>
<accession>A0A285ZYM6</accession>
<dbReference type="Proteomes" id="UP000219281">
    <property type="component" value="Unassembled WGS sequence"/>
</dbReference>
<evidence type="ECO:0008006" key="3">
    <source>
        <dbReference type="Google" id="ProtNLM"/>
    </source>
</evidence>
<organism evidence="1 2">
    <name type="scientific">Pedobacter xixiisoli</name>
    <dbReference type="NCBI Taxonomy" id="1476464"/>
    <lineage>
        <taxon>Bacteria</taxon>
        <taxon>Pseudomonadati</taxon>
        <taxon>Bacteroidota</taxon>
        <taxon>Sphingobacteriia</taxon>
        <taxon>Sphingobacteriales</taxon>
        <taxon>Sphingobacteriaceae</taxon>
        <taxon>Pedobacter</taxon>
    </lineage>
</organism>
<dbReference type="EMBL" id="OCMT01000002">
    <property type="protein sequence ID" value="SOD14745.1"/>
    <property type="molecule type" value="Genomic_DNA"/>
</dbReference>
<dbReference type="Pfam" id="PF14106">
    <property type="entry name" value="DUF4279"/>
    <property type="match status" value="1"/>
</dbReference>
<dbReference type="InterPro" id="IPR025459">
    <property type="entry name" value="DUF4279"/>
</dbReference>
<protein>
    <recommendedName>
        <fullName evidence="3">DUF4279 domain-containing protein</fullName>
    </recommendedName>
</protein>
<dbReference type="RefSeq" id="WP_097130949.1">
    <property type="nucleotide sequence ID" value="NZ_OCMT01000002.1"/>
</dbReference>
<proteinExistence type="predicted"/>
<dbReference type="AlphaFoldDB" id="A0A285ZYM6"/>
<dbReference type="OrthoDB" id="659320at2"/>
<gene>
    <name evidence="1" type="ORF">SAMN06297358_1732</name>
</gene>
<evidence type="ECO:0000313" key="1">
    <source>
        <dbReference type="EMBL" id="SOD14745.1"/>
    </source>
</evidence>